<reference evidence="1" key="1">
    <citation type="submission" date="2019-08" db="EMBL/GenBank/DDBJ databases">
        <authorList>
            <person name="Kucharzyk K."/>
            <person name="Murdoch R.W."/>
            <person name="Higgins S."/>
            <person name="Loffler F."/>
        </authorList>
    </citation>
    <scope>NUCLEOTIDE SEQUENCE</scope>
</reference>
<sequence length="140" mass="16301">MRARKRSALDAIHNLLYDAGYHAERIRVCAVSDAKRKKNPPLLQRFIVFDPRAGQICIGHNELLPAQRAQARRFHADMLDRTGMLARNDEVADLERPVKEYRKEAEYILKDHLRRKRNRQAAYAKAGQQSIYAHARILKE</sequence>
<name>A0A645DJB4_9ZZZZ</name>
<organism evidence="1">
    <name type="scientific">bioreactor metagenome</name>
    <dbReference type="NCBI Taxonomy" id="1076179"/>
    <lineage>
        <taxon>unclassified sequences</taxon>
        <taxon>metagenomes</taxon>
        <taxon>ecological metagenomes</taxon>
    </lineage>
</organism>
<dbReference type="AlphaFoldDB" id="A0A645DJB4"/>
<comment type="caution">
    <text evidence="1">The sequence shown here is derived from an EMBL/GenBank/DDBJ whole genome shotgun (WGS) entry which is preliminary data.</text>
</comment>
<gene>
    <name evidence="1" type="ORF">SDC9_136017</name>
</gene>
<protein>
    <submittedName>
        <fullName evidence="1">Uncharacterized protein</fullName>
    </submittedName>
</protein>
<accession>A0A645DJB4</accession>
<evidence type="ECO:0000313" key="1">
    <source>
        <dbReference type="EMBL" id="MPM88913.1"/>
    </source>
</evidence>
<dbReference type="EMBL" id="VSSQ01036431">
    <property type="protein sequence ID" value="MPM88913.1"/>
    <property type="molecule type" value="Genomic_DNA"/>
</dbReference>
<proteinExistence type="predicted"/>